<dbReference type="InterPro" id="IPR005545">
    <property type="entry name" value="YCII"/>
</dbReference>
<dbReference type="AlphaFoldDB" id="A0A0D5LUN7"/>
<dbReference type="EMBL" id="CP010803">
    <property type="protein sequence ID" value="AJY47690.1"/>
    <property type="molecule type" value="Genomic_DNA"/>
</dbReference>
<dbReference type="PANTHER" id="PTHR33606">
    <property type="entry name" value="PROTEIN YCII"/>
    <property type="match status" value="1"/>
</dbReference>
<accession>A0A0D5LUN7</accession>
<dbReference type="OrthoDB" id="2293521at2"/>
<protein>
    <recommendedName>
        <fullName evidence="2">YCII-related domain-containing protein</fullName>
    </recommendedName>
</protein>
<dbReference type="Proteomes" id="UP000032611">
    <property type="component" value="Chromosome"/>
</dbReference>
<keyword evidence="4" id="KW-1185">Reference proteome</keyword>
<reference evidence="3 4" key="1">
    <citation type="journal article" date="2015" name="Genome Announc.">
        <title>Complete genome sequence of Martelella endophytica YC6887, which has antifungal activity associated with a halophyte.</title>
        <authorList>
            <person name="Khan A."/>
            <person name="Khan H."/>
            <person name="Chung E.J."/>
            <person name="Hossain M.T."/>
            <person name="Chung Y.R."/>
        </authorList>
    </citation>
    <scope>NUCLEOTIDE SEQUENCE [LARGE SCALE GENOMIC DNA]</scope>
    <source>
        <strain evidence="3">YC6887</strain>
    </source>
</reference>
<feature type="domain" description="YCII-related" evidence="2">
    <location>
        <begin position="1"/>
        <end position="88"/>
    </location>
</feature>
<dbReference type="InterPro" id="IPR011008">
    <property type="entry name" value="Dimeric_a/b-barrel"/>
</dbReference>
<dbReference type="STRING" id="1486262.TM49_21670"/>
<dbReference type="KEGG" id="mey:TM49_21670"/>
<dbReference type="PATRIC" id="fig|1486262.3.peg.4477"/>
<dbReference type="SUPFAM" id="SSF54909">
    <property type="entry name" value="Dimeric alpha+beta barrel"/>
    <property type="match status" value="1"/>
</dbReference>
<dbReference type="HOGENOM" id="CLU_110355_3_1_5"/>
<name>A0A0D5LUN7_MAREN</name>
<dbReference type="RefSeq" id="WP_045684294.1">
    <property type="nucleotide sequence ID" value="NZ_CP010803.1"/>
</dbReference>
<gene>
    <name evidence="3" type="ORF">TM49_21670</name>
</gene>
<sequence length="97" mass="10889">MLFAVINKDKPDHIHIRLENRPRHLEWLDGLNEKGTLKIAGPFLDAQEKPCGSLLLIEAADQAAAEAIAAEDPYAHAGLFEKVEVKPYKWLYNNPEA</sequence>
<dbReference type="InterPro" id="IPR051807">
    <property type="entry name" value="Sec-metab_biosynth-assoc"/>
</dbReference>
<evidence type="ECO:0000313" key="4">
    <source>
        <dbReference type="Proteomes" id="UP000032611"/>
    </source>
</evidence>
<proteinExistence type="inferred from homology"/>
<dbReference type="Gene3D" id="3.30.70.1060">
    <property type="entry name" value="Dimeric alpha+beta barrel"/>
    <property type="match status" value="1"/>
</dbReference>
<evidence type="ECO:0000259" key="2">
    <source>
        <dbReference type="Pfam" id="PF03795"/>
    </source>
</evidence>
<evidence type="ECO:0000313" key="3">
    <source>
        <dbReference type="EMBL" id="AJY47690.1"/>
    </source>
</evidence>
<dbReference type="PANTHER" id="PTHR33606:SF3">
    <property type="entry name" value="PROTEIN YCII"/>
    <property type="match status" value="1"/>
</dbReference>
<dbReference type="Pfam" id="PF03795">
    <property type="entry name" value="YCII"/>
    <property type="match status" value="1"/>
</dbReference>
<dbReference type="NCBIfam" id="NF009502">
    <property type="entry name" value="PRK12863.1-1"/>
    <property type="match status" value="1"/>
</dbReference>
<comment type="similarity">
    <text evidence="1">Belongs to the YciI family.</text>
</comment>
<evidence type="ECO:0000256" key="1">
    <source>
        <dbReference type="ARBA" id="ARBA00007689"/>
    </source>
</evidence>
<organism evidence="3 4">
    <name type="scientific">Martelella endophytica</name>
    <dbReference type="NCBI Taxonomy" id="1486262"/>
    <lineage>
        <taxon>Bacteria</taxon>
        <taxon>Pseudomonadati</taxon>
        <taxon>Pseudomonadota</taxon>
        <taxon>Alphaproteobacteria</taxon>
        <taxon>Hyphomicrobiales</taxon>
        <taxon>Aurantimonadaceae</taxon>
        <taxon>Martelella</taxon>
    </lineage>
</organism>